<protein>
    <submittedName>
        <fullName evidence="2">Diguanylate cyclase</fullName>
    </submittedName>
</protein>
<dbReference type="SMART" id="SM00052">
    <property type="entry name" value="EAL"/>
    <property type="match status" value="1"/>
</dbReference>
<dbReference type="AlphaFoldDB" id="A0A0B8PT15"/>
<dbReference type="InterPro" id="IPR050706">
    <property type="entry name" value="Cyclic-di-GMP_PDE-like"/>
</dbReference>
<dbReference type="PANTHER" id="PTHR33121">
    <property type="entry name" value="CYCLIC DI-GMP PHOSPHODIESTERASE PDEF"/>
    <property type="match status" value="1"/>
</dbReference>
<dbReference type="Proteomes" id="UP000031670">
    <property type="component" value="Unassembled WGS sequence"/>
</dbReference>
<dbReference type="PROSITE" id="PS50883">
    <property type="entry name" value="EAL"/>
    <property type="match status" value="1"/>
</dbReference>
<evidence type="ECO:0000313" key="2">
    <source>
        <dbReference type="EMBL" id="GAM65789.1"/>
    </source>
</evidence>
<dbReference type="GO" id="GO:0071111">
    <property type="term" value="F:cyclic-guanylate-specific phosphodiesterase activity"/>
    <property type="evidence" value="ECO:0007669"/>
    <property type="project" value="InterPro"/>
</dbReference>
<reference evidence="2 3" key="2">
    <citation type="submission" date="2015-01" db="EMBL/GenBank/DDBJ databases">
        <authorList>
            <consortium name="NBRP consortium"/>
            <person name="Sawabe T."/>
            <person name="Meirelles P."/>
            <person name="Feng G."/>
            <person name="Sayaka M."/>
            <person name="Hattori M."/>
            <person name="Ohkuma M."/>
        </authorList>
    </citation>
    <scope>NUCLEOTIDE SEQUENCE [LARGE SCALE GENOMIC DNA]</scope>
    <source>
        <strain evidence="2 3">JCM19232</strain>
    </source>
</reference>
<dbReference type="PANTHER" id="PTHR33121:SF79">
    <property type="entry name" value="CYCLIC DI-GMP PHOSPHODIESTERASE PDED-RELATED"/>
    <property type="match status" value="1"/>
</dbReference>
<dbReference type="InterPro" id="IPR035919">
    <property type="entry name" value="EAL_sf"/>
</dbReference>
<reference evidence="2 3" key="1">
    <citation type="submission" date="2015-01" db="EMBL/GenBank/DDBJ databases">
        <title>Vibrio sp. C5 JCM 19232 whole genome shotgun sequence.</title>
        <authorList>
            <person name="Sawabe T."/>
            <person name="Meirelles P."/>
            <person name="Feng G."/>
            <person name="Sayaka M."/>
            <person name="Hattori M."/>
            <person name="Ohkuma M."/>
        </authorList>
    </citation>
    <scope>NUCLEOTIDE SEQUENCE [LARGE SCALE GENOMIC DNA]</scope>
    <source>
        <strain evidence="2 3">JCM19232</strain>
    </source>
</reference>
<dbReference type="EMBL" id="BBSA01000024">
    <property type="protein sequence ID" value="GAM65789.1"/>
    <property type="molecule type" value="Genomic_DNA"/>
</dbReference>
<organism evidence="2 3">
    <name type="scientific">Vibrio ishigakensis</name>
    <dbReference type="NCBI Taxonomy" id="1481914"/>
    <lineage>
        <taxon>Bacteria</taxon>
        <taxon>Pseudomonadati</taxon>
        <taxon>Pseudomonadota</taxon>
        <taxon>Gammaproteobacteria</taxon>
        <taxon>Vibrionales</taxon>
        <taxon>Vibrionaceae</taxon>
        <taxon>Vibrio</taxon>
    </lineage>
</organism>
<sequence>MDIIGSNLLIWEYDVESNMFTFSTPNQPSKAVPFRAVERFVKVYISEDYQDHLLSQFTKSNTYELKSVVEISDYNGYRLIYKLSGYSPSGSKRRGQFELISKIPLLFESKVAFNALLSDVRKSVVITNEKFDILMSNKVFQSTFKINGSGYIGNNIAQVLVGVNNEHIFAEIKQELVNANRWSGLFLSKDAIDNFLLHDLEVVKFSLNERDTFYAFRWTLLAGNKNYKTVASYDYTIKDVDVANAKEFRKRAKENVAPDVCYMCISLLPDFNATNRDRNQVSLALGLKNMYQSDNIGYFGEGVFVVLVEANMDDLLAMGGLSRMVRRFKRKLRGEVEDKIYRSVLNGKVGIDLLGIDSSSIDETITNSLLALDTHDTETAKFNLFDQEVYKESYRRRRLEALVVNVIRTRQLDVHFQPVVSLRTGRIAKFEALCRFPQLAQEFGVQEMVLAAERLGVVHTLDKLVCEKAMSYFQRILSRCEDEVQLSVNCSLLDEEHGLQYLSDLFNLIQTSTNKPNQVGIEITESSYFANSLNNSNLINTIRNKGVQVFVDDFGTGNSSFSYFNDFQFDVLKIDRNFIQDIHQVRQKYFAVKMLVELSHELGISVVAEGVECNEELEILKEFDVDFVQGYLFSKPLSMEAIMEVDEVNDLIQVDSNLDLAYQNVS</sequence>
<dbReference type="CDD" id="cd01948">
    <property type="entry name" value="EAL"/>
    <property type="match status" value="1"/>
</dbReference>
<dbReference type="InterPro" id="IPR001633">
    <property type="entry name" value="EAL_dom"/>
</dbReference>
<name>A0A0B8PT15_9VIBR</name>
<evidence type="ECO:0000259" key="1">
    <source>
        <dbReference type="PROSITE" id="PS50883"/>
    </source>
</evidence>
<evidence type="ECO:0000313" key="3">
    <source>
        <dbReference type="Proteomes" id="UP000031670"/>
    </source>
</evidence>
<gene>
    <name evidence="2" type="ORF">JCM19232_2717</name>
</gene>
<dbReference type="Pfam" id="PF00563">
    <property type="entry name" value="EAL"/>
    <property type="match status" value="1"/>
</dbReference>
<proteinExistence type="predicted"/>
<dbReference type="Gene3D" id="3.20.20.450">
    <property type="entry name" value="EAL domain"/>
    <property type="match status" value="1"/>
</dbReference>
<accession>A0A0B8PT15</accession>
<comment type="caution">
    <text evidence="2">The sequence shown here is derived from an EMBL/GenBank/DDBJ whole genome shotgun (WGS) entry which is preliminary data.</text>
</comment>
<dbReference type="SUPFAM" id="SSF141868">
    <property type="entry name" value="EAL domain-like"/>
    <property type="match status" value="1"/>
</dbReference>
<feature type="domain" description="EAL" evidence="1">
    <location>
        <begin position="396"/>
        <end position="650"/>
    </location>
</feature>